<dbReference type="SMART" id="SM00116">
    <property type="entry name" value="CBS"/>
    <property type="match status" value="2"/>
</dbReference>
<dbReference type="CDD" id="cd17775">
    <property type="entry name" value="CBS_pair_bact_arch"/>
    <property type="match status" value="1"/>
</dbReference>
<protein>
    <submittedName>
        <fullName evidence="4">CBS domain-containing protein</fullName>
    </submittedName>
</protein>
<dbReference type="Gene3D" id="3.10.580.10">
    <property type="entry name" value="CBS-domain"/>
    <property type="match status" value="1"/>
</dbReference>
<accession>A0AAU7BHF0</accession>
<dbReference type="InterPro" id="IPR046342">
    <property type="entry name" value="CBS_dom_sf"/>
</dbReference>
<dbReference type="EMBL" id="CP157179">
    <property type="protein sequence ID" value="XBG31982.1"/>
    <property type="molecule type" value="Genomic_DNA"/>
</dbReference>
<feature type="domain" description="CBS" evidence="3">
    <location>
        <begin position="79"/>
        <end position="136"/>
    </location>
</feature>
<keyword evidence="1 2" id="KW-0129">CBS domain</keyword>
<evidence type="ECO:0000259" key="3">
    <source>
        <dbReference type="PROSITE" id="PS51371"/>
    </source>
</evidence>
<sequence>MMSIGKYCNRDVVTAPPGISIYAAARMMNQYHVGDLVLAEHVDGERCRPIGLITDRDLALRIIARNPPDQEDLQAVDVLPRPLITANQNEDLFDVILNMRRANIRRIPVVDDFGLLVGIATADDLVGLLSDHLHELSLLIRQQSRREEDLRGEDL</sequence>
<feature type="domain" description="CBS" evidence="3">
    <location>
        <begin position="8"/>
        <end position="71"/>
    </location>
</feature>
<evidence type="ECO:0000313" key="4">
    <source>
        <dbReference type="EMBL" id="XBG31982.1"/>
    </source>
</evidence>
<gene>
    <name evidence="4" type="ORF">ABH853_01010</name>
</gene>
<dbReference type="Pfam" id="PF00571">
    <property type="entry name" value="CBS"/>
    <property type="match status" value="2"/>
</dbReference>
<evidence type="ECO:0000256" key="2">
    <source>
        <dbReference type="PROSITE-ProRule" id="PRU00703"/>
    </source>
</evidence>
<dbReference type="PANTHER" id="PTHR43080">
    <property type="entry name" value="CBS DOMAIN-CONTAINING PROTEIN CBSX3, MITOCHONDRIAL"/>
    <property type="match status" value="1"/>
</dbReference>
<dbReference type="SUPFAM" id="SSF54631">
    <property type="entry name" value="CBS-domain pair"/>
    <property type="match status" value="1"/>
</dbReference>
<dbReference type="PANTHER" id="PTHR43080:SF2">
    <property type="entry name" value="CBS DOMAIN-CONTAINING PROTEIN"/>
    <property type="match status" value="1"/>
</dbReference>
<name>A0AAU7BHF0_9PSED</name>
<evidence type="ECO:0000256" key="1">
    <source>
        <dbReference type="ARBA" id="ARBA00023122"/>
    </source>
</evidence>
<dbReference type="InterPro" id="IPR051257">
    <property type="entry name" value="Diverse_CBS-Domain"/>
</dbReference>
<proteinExistence type="predicted"/>
<organism evidence="4">
    <name type="scientific">Pseudomonas sp. 13.2</name>
    <dbReference type="NCBI Taxonomy" id="3144665"/>
    <lineage>
        <taxon>Bacteria</taxon>
        <taxon>Pseudomonadati</taxon>
        <taxon>Pseudomonadota</taxon>
        <taxon>Gammaproteobacteria</taxon>
        <taxon>Pseudomonadales</taxon>
        <taxon>Pseudomonadaceae</taxon>
        <taxon>Pseudomonas</taxon>
    </lineage>
</organism>
<dbReference type="PROSITE" id="PS51371">
    <property type="entry name" value="CBS"/>
    <property type="match status" value="2"/>
</dbReference>
<dbReference type="InterPro" id="IPR000644">
    <property type="entry name" value="CBS_dom"/>
</dbReference>
<reference evidence="4" key="1">
    <citation type="journal article" date="2019" name="Microbiol. Resour. Announc.">
        <title>Draft Genome Sequences of Five Environmental Bacterial Isolates That Degrade Polyethylene Terephthalate Plastic.</title>
        <authorList>
            <person name="Leon-Zayas R."/>
            <person name="Roberts C."/>
            <person name="Vague M."/>
            <person name="Mellies J.L."/>
        </authorList>
    </citation>
    <scope>NUCLEOTIDE SEQUENCE</scope>
    <source>
        <strain evidence="4">13.2</strain>
    </source>
</reference>
<dbReference type="AlphaFoldDB" id="A0AAU7BHF0"/>
<reference evidence="4" key="2">
    <citation type="submission" date="2024-05" db="EMBL/GenBank/DDBJ databases">
        <authorList>
            <person name="Mellies J."/>
            <person name="Newton I."/>
        </authorList>
    </citation>
    <scope>NUCLEOTIDE SEQUENCE</scope>
    <source>
        <strain evidence="4">13.2</strain>
    </source>
</reference>